<dbReference type="Pfam" id="PF00300">
    <property type="entry name" value="His_Phos_1"/>
    <property type="match status" value="1"/>
</dbReference>
<dbReference type="EMBL" id="JACCHL010000001">
    <property type="protein sequence ID" value="NYH53583.1"/>
    <property type="molecule type" value="Genomic_DNA"/>
</dbReference>
<dbReference type="InterPro" id="IPR051021">
    <property type="entry name" value="Mito_Ser/Thr_phosphatase"/>
</dbReference>
<keyword evidence="2" id="KW-0413">Isomerase</keyword>
<dbReference type="RefSeq" id="WP_179810485.1">
    <property type="nucleotide sequence ID" value="NZ_JACCHL010000001.1"/>
</dbReference>
<gene>
    <name evidence="2" type="ORF">HNR06_003172</name>
</gene>
<evidence type="ECO:0000313" key="3">
    <source>
        <dbReference type="Proteomes" id="UP000584931"/>
    </source>
</evidence>
<accession>A0A7Z0BJA3</accession>
<dbReference type="SUPFAM" id="SSF53254">
    <property type="entry name" value="Phosphoglycerate mutase-like"/>
    <property type="match status" value="1"/>
</dbReference>
<dbReference type="Gene3D" id="3.40.50.1240">
    <property type="entry name" value="Phosphoglycerate mutase-like"/>
    <property type="match status" value="1"/>
</dbReference>
<protein>
    <submittedName>
        <fullName evidence="2">Putative phosphoglycerate mutase</fullName>
        <ecNumber evidence="2">5.4.2.12</ecNumber>
    </submittedName>
</protein>
<dbReference type="InterPro" id="IPR013078">
    <property type="entry name" value="His_Pase_superF_clade-1"/>
</dbReference>
<name>A0A7Z0BJA3_9ACTN</name>
<dbReference type="CDD" id="cd07067">
    <property type="entry name" value="HP_PGM_like"/>
    <property type="match status" value="1"/>
</dbReference>
<sequence>MGTLILVRHAQAEDHETSDPALSDEGRRQAALLGSRLTNSSASAILHGSRRRARQTAEVVAELLHVPLQQTTLLEDRTPFPSLERWDDYPPHRWGFLKGTPEAERDINGEALAEAWRELTARSRDSTLIAVTHAFVVGSFVSHALDAPSDAWMKLPIANTSITELQYSSGEWSAMTVNDTHHLDSL</sequence>
<proteinExistence type="predicted"/>
<comment type="caution">
    <text evidence="2">The sequence shown here is derived from an EMBL/GenBank/DDBJ whole genome shotgun (WGS) entry which is preliminary data.</text>
</comment>
<dbReference type="PANTHER" id="PTHR20935">
    <property type="entry name" value="PHOSPHOGLYCERATE MUTASE-RELATED"/>
    <property type="match status" value="1"/>
</dbReference>
<reference evidence="2 3" key="1">
    <citation type="submission" date="2020-07" db="EMBL/GenBank/DDBJ databases">
        <title>Sequencing the genomes of 1000 actinobacteria strains.</title>
        <authorList>
            <person name="Klenk H.-P."/>
        </authorList>
    </citation>
    <scope>NUCLEOTIDE SEQUENCE [LARGE SCALE GENOMIC DNA]</scope>
    <source>
        <strain evidence="2 3">DSM 45278</strain>
    </source>
</reference>
<organism evidence="2 3">
    <name type="scientific">Nocardiopsis sinuspersici</name>
    <dbReference type="NCBI Taxonomy" id="501010"/>
    <lineage>
        <taxon>Bacteria</taxon>
        <taxon>Bacillati</taxon>
        <taxon>Actinomycetota</taxon>
        <taxon>Actinomycetes</taxon>
        <taxon>Streptosporangiales</taxon>
        <taxon>Nocardiopsidaceae</taxon>
        <taxon>Nocardiopsis</taxon>
    </lineage>
</organism>
<keyword evidence="1" id="KW-0378">Hydrolase</keyword>
<dbReference type="PANTHER" id="PTHR20935:SF0">
    <property type="entry name" value="SERINE_THREONINE-PROTEIN PHOSPHATASE PGAM5, MITOCHONDRIAL"/>
    <property type="match status" value="1"/>
</dbReference>
<dbReference type="AlphaFoldDB" id="A0A7Z0BJA3"/>
<dbReference type="Proteomes" id="UP000584931">
    <property type="component" value="Unassembled WGS sequence"/>
</dbReference>
<dbReference type="EC" id="5.4.2.12" evidence="2"/>
<dbReference type="SMART" id="SM00855">
    <property type="entry name" value="PGAM"/>
    <property type="match status" value="1"/>
</dbReference>
<dbReference type="InterPro" id="IPR029033">
    <property type="entry name" value="His_PPase_superfam"/>
</dbReference>
<dbReference type="GO" id="GO:0004619">
    <property type="term" value="F:phosphoglycerate mutase activity"/>
    <property type="evidence" value="ECO:0007669"/>
    <property type="project" value="UniProtKB-EC"/>
</dbReference>
<evidence type="ECO:0000313" key="2">
    <source>
        <dbReference type="EMBL" id="NYH53583.1"/>
    </source>
</evidence>
<dbReference type="GO" id="GO:0016787">
    <property type="term" value="F:hydrolase activity"/>
    <property type="evidence" value="ECO:0007669"/>
    <property type="project" value="UniProtKB-KW"/>
</dbReference>
<evidence type="ECO:0000256" key="1">
    <source>
        <dbReference type="ARBA" id="ARBA00022801"/>
    </source>
</evidence>